<proteinExistence type="inferred from homology"/>
<evidence type="ECO:0000313" key="5">
    <source>
        <dbReference type="EMBL" id="MPM32436.1"/>
    </source>
</evidence>
<evidence type="ECO:0000259" key="4">
    <source>
        <dbReference type="Pfam" id="PF13336"/>
    </source>
</evidence>
<feature type="domain" description="Acetyl-CoA hydrolase/transferase C-terminal" evidence="4">
    <location>
        <begin position="272"/>
        <end position="428"/>
    </location>
</feature>
<keyword evidence="2 5" id="KW-0808">Transferase</keyword>
<evidence type="ECO:0000259" key="3">
    <source>
        <dbReference type="Pfam" id="PF02550"/>
    </source>
</evidence>
<dbReference type="AlphaFoldDB" id="A0A644YV74"/>
<gene>
    <name evidence="5" type="ORF">SDC9_78998</name>
</gene>
<dbReference type="SUPFAM" id="SSF100950">
    <property type="entry name" value="NagB/RpiA/CoA transferase-like"/>
    <property type="match status" value="2"/>
</dbReference>
<feature type="domain" description="Acetyl-CoA hydrolase/transferase N-terminal" evidence="3">
    <location>
        <begin position="82"/>
        <end position="179"/>
    </location>
</feature>
<dbReference type="InterPro" id="IPR038460">
    <property type="entry name" value="AcetylCoA_hyd_C_sf"/>
</dbReference>
<evidence type="ECO:0000256" key="1">
    <source>
        <dbReference type="ARBA" id="ARBA00009632"/>
    </source>
</evidence>
<protein>
    <submittedName>
        <fullName evidence="5">Butanoate coenzyme A-transferase</fullName>
        <ecNumber evidence="5">2.8.3.-</ecNumber>
    </submittedName>
</protein>
<comment type="caution">
    <text evidence="5">The sequence shown here is derived from an EMBL/GenBank/DDBJ whole genome shotgun (WGS) entry which is preliminary data.</text>
</comment>
<reference evidence="5" key="1">
    <citation type="submission" date="2019-08" db="EMBL/GenBank/DDBJ databases">
        <authorList>
            <person name="Kucharzyk K."/>
            <person name="Murdoch R.W."/>
            <person name="Higgins S."/>
            <person name="Loffler F."/>
        </authorList>
    </citation>
    <scope>NUCLEOTIDE SEQUENCE</scope>
</reference>
<dbReference type="Pfam" id="PF13336">
    <property type="entry name" value="AcetylCoA_hyd_C"/>
    <property type="match status" value="1"/>
</dbReference>
<comment type="similarity">
    <text evidence="1">Belongs to the acetyl-CoA hydrolase/transferase family.</text>
</comment>
<dbReference type="InterPro" id="IPR003702">
    <property type="entry name" value="ActCoA_hydro_N"/>
</dbReference>
<dbReference type="InterPro" id="IPR026888">
    <property type="entry name" value="AcetylCoA_hyd_C"/>
</dbReference>
<dbReference type="Pfam" id="PF02550">
    <property type="entry name" value="AcetylCoA_hydro"/>
    <property type="match status" value="1"/>
</dbReference>
<dbReference type="GO" id="GO:0008775">
    <property type="term" value="F:acetate CoA-transferase activity"/>
    <property type="evidence" value="ECO:0007669"/>
    <property type="project" value="InterPro"/>
</dbReference>
<dbReference type="EC" id="2.8.3.-" evidence="5"/>
<name>A0A644YV74_9ZZZZ</name>
<dbReference type="Gene3D" id="3.30.750.70">
    <property type="entry name" value="4-hydroxybutyrate coenzyme like domains"/>
    <property type="match status" value="1"/>
</dbReference>
<organism evidence="5">
    <name type="scientific">bioreactor metagenome</name>
    <dbReference type="NCBI Taxonomy" id="1076179"/>
    <lineage>
        <taxon>unclassified sequences</taxon>
        <taxon>metagenomes</taxon>
        <taxon>ecological metagenomes</taxon>
    </lineage>
</organism>
<accession>A0A644YV74</accession>
<dbReference type="InterPro" id="IPR037171">
    <property type="entry name" value="NagB/RpiA_transferase-like"/>
</dbReference>
<dbReference type="PANTHER" id="PTHR21432:SF20">
    <property type="entry name" value="ACETYL-COA HYDROLASE"/>
    <property type="match status" value="1"/>
</dbReference>
<evidence type="ECO:0000256" key="2">
    <source>
        <dbReference type="ARBA" id="ARBA00022679"/>
    </source>
</evidence>
<dbReference type="GO" id="GO:0006083">
    <property type="term" value="P:acetate metabolic process"/>
    <property type="evidence" value="ECO:0007669"/>
    <property type="project" value="InterPro"/>
</dbReference>
<dbReference type="Gene3D" id="3.40.1080.20">
    <property type="entry name" value="Acetyl-CoA hydrolase/transferase C-terminal domain"/>
    <property type="match status" value="1"/>
</dbReference>
<dbReference type="EMBL" id="VSSQ01006361">
    <property type="protein sequence ID" value="MPM32436.1"/>
    <property type="molecule type" value="Genomic_DNA"/>
</dbReference>
<sequence length="434" mass="47574">MTLQEKIKAKTMSVDEALAKIPDGAMIGLVGGALEPQVILKNLHKTLDRMTKPVVMYGTGSVHDYEYICNPQYQDKITIWSNFYGSLCRRNHPNGNVSLIPIHLHASMTRFLEVYTPNVVLLMGTAVDKHGYVRCSFGASELLMAEKADLVIAEVNPQIPYVYGENEIYIDDIDCLIEVDYPPDSFEPGPLSDIDIAIGKNVAELVEDGSTIQLGIGAVPDAVARAFMDKKDLGIHTEMLTSSMAELALAGVITGKKKTLHKGKIVGTFAHGSTKLYDFLADNPSVYMMPYRYLNNPCVIAQNYKMCSINTCMEVDLVGQVSSESIGPRQYSGTGGQNDTAEGAIHGIDGKSIIAFPSSVVKKDGTRLSKIKPILTPGAIVTLSRNNIDYLVTEYGVAPMKARTVRQRVDNLIAVAHPDFRSELRAEANRLMLW</sequence>
<dbReference type="PANTHER" id="PTHR21432">
    <property type="entry name" value="ACETYL-COA HYDROLASE-RELATED"/>
    <property type="match status" value="1"/>
</dbReference>
<dbReference type="Gene3D" id="3.40.1080.10">
    <property type="entry name" value="Glutaconate Coenzyme A-transferase"/>
    <property type="match status" value="1"/>
</dbReference>
<dbReference type="InterPro" id="IPR046433">
    <property type="entry name" value="ActCoA_hydro"/>
</dbReference>